<evidence type="ECO:0000256" key="4">
    <source>
        <dbReference type="ARBA" id="ARBA00022676"/>
    </source>
</evidence>
<dbReference type="Pfam" id="PF21269">
    <property type="entry name" value="TreT_GT1"/>
    <property type="match status" value="1"/>
</dbReference>
<keyword evidence="4" id="KW-0328">Glycosyltransferase</keyword>
<sequence>MATQKQEAARRFSTSESSHRKRKMSTVYESGSGFGPGLTTLYLGMSGVKADAHTVVVALAIHDATYLLDFSVEHINLDDATEHGHDLIAERIIKQVEAYEHENFVKFIGAGLSPELEKFSGTLCSRLWLELDIVPLVLNPDSDSGHFWEQKSVDEQADSMARKCIMYFGPSSVPLLHVGYRGIVQTDGAFKAKLLELYNFRSTCQKPTWDAMHHYAKDLRTRKIKIAFFSSTPQGGGVALMRHALVRFARLLGLDLTWYVPKPRPGVFRITKNIHNILQGVADPDQRISEEEKATIVDWIDENANRYWLSEGGPLRPPEEGGADVVMIDDPQMPALIPLIKKLTPDRPVLYRSHIQIRNDLTAIDGSPQRDVWLYLWNNIKLADMFISHPIPSFVPHDVPSEKVVYFPATTDWLDGLNKPLNRWDTGYYGHIYNMQCHSQRMTELEWPARKYIAQVARFDPAKGIPTVIDGYAEFRRLCEEEGIENPPQLCVCGNGSVDDPDGTIIYDETMKQLETKYPHLLEDVSVMRLDPNDQLLNTIIANAHVILQLSTREGFEVKVSEALHAGVPVIATRAGGIPLQVKENINGFLVNPGDWKAVAGHLKDLCTDSELHAKMAYEARTGVSDEVGTVGNALGWFYLAAKWAGSASKNHFDGNERWVNDLAREEAGQPYSEGENRLPRSFTQKKPAEE</sequence>
<evidence type="ECO:0000259" key="8">
    <source>
        <dbReference type="Pfam" id="PF00534"/>
    </source>
</evidence>
<comment type="subunit">
    <text evidence="2">Homodimer.</text>
</comment>
<dbReference type="PANTHER" id="PTHR47779">
    <property type="entry name" value="SYNTHASE (CCG-9), PUTATIVE (AFU_ORTHOLOGUE AFUA_3G12100)-RELATED"/>
    <property type="match status" value="1"/>
</dbReference>
<name>A0A9P0EFW6_9HYPO</name>
<feature type="region of interest" description="Disordered" evidence="7">
    <location>
        <begin position="665"/>
        <end position="691"/>
    </location>
</feature>
<evidence type="ECO:0000313" key="10">
    <source>
        <dbReference type="EMBL" id="CAH0048502.1"/>
    </source>
</evidence>
<dbReference type="Pfam" id="PF00534">
    <property type="entry name" value="Glycos_transf_1"/>
    <property type="match status" value="1"/>
</dbReference>
<dbReference type="InterPro" id="IPR052078">
    <property type="entry name" value="Trehalose_Metab_GTase"/>
</dbReference>
<keyword evidence="3" id="KW-0313">Glucose metabolism</keyword>
<feature type="domain" description="Glycosyl transferase family 1" evidence="8">
    <location>
        <begin position="450"/>
        <end position="621"/>
    </location>
</feature>
<evidence type="ECO:0000256" key="2">
    <source>
        <dbReference type="ARBA" id="ARBA00011738"/>
    </source>
</evidence>
<dbReference type="AlphaFoldDB" id="A0A9P0EFW6"/>
<evidence type="ECO:0000313" key="11">
    <source>
        <dbReference type="Proteomes" id="UP000775872"/>
    </source>
</evidence>
<evidence type="ECO:0000256" key="5">
    <source>
        <dbReference type="ARBA" id="ARBA00022679"/>
    </source>
</evidence>
<comment type="similarity">
    <text evidence="1">Belongs to the glycosyltransferase group 1 family. Glycosyltransferase 4 subfamily.</text>
</comment>
<feature type="domain" description="Trehalose synthase N-terminal" evidence="9">
    <location>
        <begin position="229"/>
        <end position="394"/>
    </location>
</feature>
<evidence type="ECO:0008006" key="12">
    <source>
        <dbReference type="Google" id="ProtNLM"/>
    </source>
</evidence>
<evidence type="ECO:0000256" key="6">
    <source>
        <dbReference type="ARBA" id="ARBA00023277"/>
    </source>
</evidence>
<evidence type="ECO:0000256" key="7">
    <source>
        <dbReference type="SAM" id="MobiDB-lite"/>
    </source>
</evidence>
<dbReference type="GO" id="GO:0016757">
    <property type="term" value="F:glycosyltransferase activity"/>
    <property type="evidence" value="ECO:0007669"/>
    <property type="project" value="UniProtKB-KW"/>
</dbReference>
<comment type="caution">
    <text evidence="10">The sequence shown here is derived from an EMBL/GenBank/DDBJ whole genome shotgun (WGS) entry which is preliminary data.</text>
</comment>
<dbReference type="Proteomes" id="UP000775872">
    <property type="component" value="Unassembled WGS sequence"/>
</dbReference>
<dbReference type="Gene3D" id="3.40.50.2000">
    <property type="entry name" value="Glycogen Phosphorylase B"/>
    <property type="match status" value="2"/>
</dbReference>
<dbReference type="PANTHER" id="PTHR47779:SF1">
    <property type="entry name" value="SYNTHASE (CCG-9), PUTATIVE (AFU_ORTHOLOGUE AFUA_3G12100)-RELATED"/>
    <property type="match status" value="1"/>
</dbReference>
<accession>A0A9P0EFW6</accession>
<dbReference type="CDD" id="cd03792">
    <property type="entry name" value="GT4_trehalose_phosphorylase"/>
    <property type="match status" value="1"/>
</dbReference>
<reference evidence="10" key="1">
    <citation type="submission" date="2021-10" db="EMBL/GenBank/DDBJ databases">
        <authorList>
            <person name="Piombo E."/>
        </authorList>
    </citation>
    <scope>NUCLEOTIDE SEQUENCE</scope>
</reference>
<feature type="compositionally biased region" description="Polar residues" evidence="7">
    <location>
        <begin position="1"/>
        <end position="16"/>
    </location>
</feature>
<evidence type="ECO:0000259" key="9">
    <source>
        <dbReference type="Pfam" id="PF21269"/>
    </source>
</evidence>
<organism evidence="10 11">
    <name type="scientific">Clonostachys solani</name>
    <dbReference type="NCBI Taxonomy" id="160281"/>
    <lineage>
        <taxon>Eukaryota</taxon>
        <taxon>Fungi</taxon>
        <taxon>Dikarya</taxon>
        <taxon>Ascomycota</taxon>
        <taxon>Pezizomycotina</taxon>
        <taxon>Sordariomycetes</taxon>
        <taxon>Hypocreomycetidae</taxon>
        <taxon>Hypocreales</taxon>
        <taxon>Bionectriaceae</taxon>
        <taxon>Clonostachys</taxon>
    </lineage>
</organism>
<keyword evidence="6" id="KW-0119">Carbohydrate metabolism</keyword>
<evidence type="ECO:0000256" key="1">
    <source>
        <dbReference type="ARBA" id="ARBA00009481"/>
    </source>
</evidence>
<gene>
    <name evidence="10" type="ORF">CSOL1703_00000448</name>
</gene>
<proteinExistence type="inferred from homology"/>
<evidence type="ECO:0000256" key="3">
    <source>
        <dbReference type="ARBA" id="ARBA00022526"/>
    </source>
</evidence>
<feature type="region of interest" description="Disordered" evidence="7">
    <location>
        <begin position="1"/>
        <end position="28"/>
    </location>
</feature>
<protein>
    <recommendedName>
        <fullName evidence="12">Glycosyl transferase family 1 domain-containing protein</fullName>
    </recommendedName>
</protein>
<keyword evidence="11" id="KW-1185">Reference proteome</keyword>
<dbReference type="GO" id="GO:0006006">
    <property type="term" value="P:glucose metabolic process"/>
    <property type="evidence" value="ECO:0007669"/>
    <property type="project" value="UniProtKB-KW"/>
</dbReference>
<dbReference type="InterPro" id="IPR001296">
    <property type="entry name" value="Glyco_trans_1"/>
</dbReference>
<dbReference type="OrthoDB" id="937291at2759"/>
<dbReference type="InterPro" id="IPR049438">
    <property type="entry name" value="TreT_GT1"/>
</dbReference>
<keyword evidence="5" id="KW-0808">Transferase</keyword>
<dbReference type="SUPFAM" id="SSF53756">
    <property type="entry name" value="UDP-Glycosyltransferase/glycogen phosphorylase"/>
    <property type="match status" value="1"/>
</dbReference>
<dbReference type="EMBL" id="CABFOC020000035">
    <property type="protein sequence ID" value="CAH0048502.1"/>
    <property type="molecule type" value="Genomic_DNA"/>
</dbReference>